<dbReference type="SUPFAM" id="SSF53850">
    <property type="entry name" value="Periplasmic binding protein-like II"/>
    <property type="match status" value="1"/>
</dbReference>
<keyword evidence="5" id="KW-1185">Reference proteome</keyword>
<accession>A0A2K9MFW4</accession>
<evidence type="ECO:0000313" key="5">
    <source>
        <dbReference type="Proteomes" id="UP000234882"/>
    </source>
</evidence>
<dbReference type="PANTHER" id="PTHR35936">
    <property type="entry name" value="MEMBRANE-BOUND LYTIC MUREIN TRANSGLYCOSYLASE F"/>
    <property type="match status" value="1"/>
</dbReference>
<dbReference type="Gene3D" id="3.40.190.10">
    <property type="entry name" value="Periplasmic binding protein-like II"/>
    <property type="match status" value="2"/>
</dbReference>
<feature type="signal peptide" evidence="2">
    <location>
        <begin position="1"/>
        <end position="20"/>
    </location>
</feature>
<organism evidence="4 5">
    <name type="scientific">Paracoccus jeotgali</name>
    <dbReference type="NCBI Taxonomy" id="2065379"/>
    <lineage>
        <taxon>Bacteria</taxon>
        <taxon>Pseudomonadati</taxon>
        <taxon>Pseudomonadota</taxon>
        <taxon>Alphaproteobacteria</taxon>
        <taxon>Rhodobacterales</taxon>
        <taxon>Paracoccaceae</taxon>
        <taxon>Paracoccus</taxon>
    </lineage>
</organism>
<feature type="chain" id="PRO_5014830519" evidence="2">
    <location>
        <begin position="21"/>
        <end position="260"/>
    </location>
</feature>
<gene>
    <name evidence="4" type="ORF">CYR75_09770</name>
</gene>
<dbReference type="Pfam" id="PF00497">
    <property type="entry name" value="SBP_bac_3"/>
    <property type="match status" value="1"/>
</dbReference>
<feature type="domain" description="Solute-binding protein family 3/N-terminal" evidence="3">
    <location>
        <begin position="22"/>
        <end position="237"/>
    </location>
</feature>
<evidence type="ECO:0000259" key="3">
    <source>
        <dbReference type="SMART" id="SM00062"/>
    </source>
</evidence>
<dbReference type="InterPro" id="IPR001638">
    <property type="entry name" value="Solute-binding_3/MltF_N"/>
</dbReference>
<dbReference type="KEGG" id="paru:CYR75_09770"/>
<reference evidence="5" key="1">
    <citation type="submission" date="2017-12" db="EMBL/GenBank/DDBJ databases">
        <title>Genomic analysis of Paracoccus sp. CBA4604.</title>
        <authorList>
            <person name="Roh S.W."/>
            <person name="Kim J.Y."/>
            <person name="Kim J.S."/>
        </authorList>
    </citation>
    <scope>NUCLEOTIDE SEQUENCE [LARGE SCALE GENOMIC DNA]</scope>
    <source>
        <strain evidence="5">CBA4604</strain>
    </source>
</reference>
<evidence type="ECO:0000313" key="4">
    <source>
        <dbReference type="EMBL" id="AUM74528.1"/>
    </source>
</evidence>
<dbReference type="EMBL" id="CP025583">
    <property type="protein sequence ID" value="AUM74528.1"/>
    <property type="molecule type" value="Genomic_DNA"/>
</dbReference>
<dbReference type="RefSeq" id="WP_101499874.1">
    <property type="nucleotide sequence ID" value="NZ_CP025583.1"/>
</dbReference>
<dbReference type="Proteomes" id="UP000234882">
    <property type="component" value="Chromosome"/>
</dbReference>
<sequence>MKRLMIAAAAMAMTAGIAAADPVRIASEGAYPPFNIINSAGELDGFDIAVGNEICKRAELDCVWVKNDWDSILPNLKSSNFDAIMAGMSITDERKQEIDFTQNYFPPAPSAYAALSADTNVGEGAVVSAQTATLQAGYVAESGATLLEFASPDETLAAVRNGEADAVFSDKDFLEPAVNESNGELVWVGEDVPLGDGMGVGVRKSDTELRDKMNAALTEMKEDGTLNGLIEKWFGEGAIYFGADGQPADKADAKITPPAS</sequence>
<protein>
    <submittedName>
        <fullName evidence="4">Amino acid ABC transporter</fullName>
    </submittedName>
</protein>
<evidence type="ECO:0000256" key="1">
    <source>
        <dbReference type="ARBA" id="ARBA00022729"/>
    </source>
</evidence>
<evidence type="ECO:0000256" key="2">
    <source>
        <dbReference type="SAM" id="SignalP"/>
    </source>
</evidence>
<keyword evidence="1 2" id="KW-0732">Signal</keyword>
<name>A0A2K9MFW4_9RHOB</name>
<proteinExistence type="predicted"/>
<dbReference type="OrthoDB" id="9807134at2"/>
<dbReference type="SMART" id="SM00062">
    <property type="entry name" value="PBPb"/>
    <property type="match status" value="1"/>
</dbReference>
<dbReference type="PANTHER" id="PTHR35936:SF17">
    <property type="entry name" value="ARGININE-BINDING EXTRACELLULAR PROTEIN ARTP"/>
    <property type="match status" value="1"/>
</dbReference>
<dbReference type="AlphaFoldDB" id="A0A2K9MFW4"/>